<dbReference type="Gene3D" id="2.60.40.2290">
    <property type="match status" value="1"/>
</dbReference>
<dbReference type="RefSeq" id="WP_071600075.1">
    <property type="nucleotide sequence ID" value="NZ_AP014654.1"/>
</dbReference>
<organism evidence="2">
    <name type="scientific">Escherichia coli O169:H41</name>
    <dbReference type="NCBI Taxonomy" id="1446701"/>
    <lineage>
        <taxon>Bacteria</taxon>
        <taxon>Pseudomonadati</taxon>
        <taxon>Pseudomonadota</taxon>
        <taxon>Gammaproteobacteria</taxon>
        <taxon>Enterobacterales</taxon>
        <taxon>Enterobacteriaceae</taxon>
        <taxon>Escherichia</taxon>
    </lineage>
</organism>
<evidence type="ECO:0000256" key="1">
    <source>
        <dbReference type="SAM" id="SignalP"/>
    </source>
</evidence>
<dbReference type="AlphaFoldDB" id="A0A0S3PN60"/>
<name>A0A0S3PN60_ECOLX</name>
<geneLocation type="plasmid" evidence="2">
    <name>pEntYN10</name>
</geneLocation>
<accession>A0A0S3PN60</accession>
<keyword evidence="2" id="KW-0614">Plasmid</keyword>
<feature type="chain" id="PRO_5006615513" evidence="1">
    <location>
        <begin position="20"/>
        <end position="118"/>
    </location>
</feature>
<feature type="signal peptide" evidence="1">
    <location>
        <begin position="1"/>
        <end position="19"/>
    </location>
</feature>
<reference evidence="2" key="1">
    <citation type="journal article" date="2015" name="Virulence">
        <title>Characterization of unstable pEntYN10 from enterotoxigenic Escherichia coli (ETEC) O169:H41.</title>
        <authorList>
            <person name="Ban E."/>
            <person name="Yoshida Y."/>
            <person name="Wakushima M."/>
            <person name="Wajima T."/>
            <person name="Hamabata T."/>
            <person name="Ichikawa N."/>
            <person name="Abe H."/>
            <person name="Horiguchi Y."/>
            <person name="Hara-Kudo Y."/>
            <person name="Kage-Nakadai E."/>
            <person name="Yamamoto T."/>
            <person name="Wada T."/>
            <person name="Nishikawa Y."/>
        </authorList>
    </citation>
    <scope>NUCLEOTIDE SEQUENCE</scope>
    <source>
        <strain evidence="2">O169:H41</strain>
        <plasmid evidence="2">pEntYN10</plasmid>
    </source>
</reference>
<dbReference type="EMBL" id="AP014654">
    <property type="protein sequence ID" value="BAT57163.1"/>
    <property type="molecule type" value="Genomic_DNA"/>
</dbReference>
<sequence length="118" mass="12633">MKKIILALPFLTSCFPAFAGGSGPEWQPQISPSQCIQYTEIGETGGYKWNNIDACNEVVHRGYASGAFVSGKVVYEGGGTIEYTGLVAPDAPYTIQAPSTHNGKKKVGHGGAYTYWAR</sequence>
<protein>
    <submittedName>
        <fullName evidence="2">Uncharacterized protein</fullName>
    </submittedName>
</protein>
<evidence type="ECO:0000313" key="2">
    <source>
        <dbReference type="EMBL" id="BAT57163.1"/>
    </source>
</evidence>
<proteinExistence type="predicted"/>
<dbReference type="InterPro" id="IPR053764">
    <property type="entry name" value="CellEnv_BiogenAssoc_sf"/>
</dbReference>
<keyword evidence="1" id="KW-0732">Signal</keyword>
<gene>
    <name evidence="2" type="primary">cexE</name>
</gene>